<dbReference type="OrthoDB" id="2121937at2759"/>
<evidence type="ECO:0000256" key="4">
    <source>
        <dbReference type="ARBA" id="ARBA00022729"/>
    </source>
</evidence>
<keyword evidence="3 10" id="KW-0812">Transmembrane</keyword>
<keyword evidence="4 11" id="KW-0732">Signal</keyword>
<keyword evidence="14" id="KW-1185">Reference proteome</keyword>
<dbReference type="InterPro" id="IPR051223">
    <property type="entry name" value="Polycystin"/>
</dbReference>
<dbReference type="InterPro" id="IPR046791">
    <property type="entry name" value="Polycystin_dom"/>
</dbReference>
<dbReference type="SMART" id="SM00308">
    <property type="entry name" value="LH2"/>
    <property type="match status" value="1"/>
</dbReference>
<feature type="transmembrane region" description="Helical" evidence="10">
    <location>
        <begin position="1939"/>
        <end position="1965"/>
    </location>
</feature>
<dbReference type="GeneID" id="115477928"/>
<dbReference type="InterPro" id="IPR036392">
    <property type="entry name" value="PLAT/LH2_dom_sf"/>
</dbReference>
<dbReference type="FunFam" id="2.60.60.20:FF:000016">
    <property type="entry name" value="Polycystin family receptor for egg jelly"/>
    <property type="match status" value="1"/>
</dbReference>
<feature type="chain" id="PRO_5027922327" evidence="11">
    <location>
        <begin position="18"/>
        <end position="2623"/>
    </location>
</feature>
<feature type="transmembrane region" description="Helical" evidence="10">
    <location>
        <begin position="1985"/>
        <end position="2008"/>
    </location>
</feature>
<evidence type="ECO:0000256" key="11">
    <source>
        <dbReference type="SAM" id="SignalP"/>
    </source>
</evidence>
<dbReference type="PANTHER" id="PTHR10877:SF185">
    <property type="entry name" value="POLYCYSTIN FAMILY RECEPTOR FOR EGG JELLY"/>
    <property type="match status" value="1"/>
</dbReference>
<dbReference type="Proteomes" id="UP000515156">
    <property type="component" value="Chromosome 9"/>
</dbReference>
<evidence type="ECO:0000259" key="13">
    <source>
        <dbReference type="PROSITE" id="PS51111"/>
    </source>
</evidence>
<evidence type="ECO:0000256" key="10">
    <source>
        <dbReference type="SAM" id="Phobius"/>
    </source>
</evidence>
<accession>A0A6P7Z112</accession>
<keyword evidence="6 10" id="KW-0472">Membrane</keyword>
<comment type="caution">
    <text evidence="9">Lacks conserved residue(s) required for the propagation of feature annotation.</text>
</comment>
<dbReference type="InterPro" id="IPR002859">
    <property type="entry name" value="PKD/REJ-like"/>
</dbReference>
<dbReference type="GO" id="GO:0050982">
    <property type="term" value="P:detection of mechanical stimulus"/>
    <property type="evidence" value="ECO:0007669"/>
    <property type="project" value="TreeGrafter"/>
</dbReference>
<dbReference type="InterPro" id="IPR001024">
    <property type="entry name" value="PLAT/LH2_dom"/>
</dbReference>
<dbReference type="KEGG" id="muo:115477928"/>
<dbReference type="InParanoid" id="A0A6P7Z112"/>
<dbReference type="PROSITE" id="PS50095">
    <property type="entry name" value="PLAT"/>
    <property type="match status" value="1"/>
</dbReference>
<feature type="transmembrane region" description="Helical" evidence="10">
    <location>
        <begin position="2453"/>
        <end position="2481"/>
    </location>
</feature>
<dbReference type="Pfam" id="PF08016">
    <property type="entry name" value="PKD_channel"/>
    <property type="match status" value="1"/>
</dbReference>
<dbReference type="InterPro" id="IPR013122">
    <property type="entry name" value="PKD1_2_channel"/>
</dbReference>
<feature type="transmembrane region" description="Helical" evidence="10">
    <location>
        <begin position="2408"/>
        <end position="2432"/>
    </location>
</feature>
<feature type="transmembrane region" description="Helical" evidence="10">
    <location>
        <begin position="2369"/>
        <end position="2388"/>
    </location>
</feature>
<dbReference type="GO" id="GO:0005262">
    <property type="term" value="F:calcium channel activity"/>
    <property type="evidence" value="ECO:0007669"/>
    <property type="project" value="TreeGrafter"/>
</dbReference>
<evidence type="ECO:0000256" key="3">
    <source>
        <dbReference type="ARBA" id="ARBA00022692"/>
    </source>
</evidence>
<evidence type="ECO:0000256" key="9">
    <source>
        <dbReference type="PROSITE-ProRule" id="PRU00152"/>
    </source>
</evidence>
<dbReference type="InterPro" id="IPR003915">
    <property type="entry name" value="PKD_2"/>
</dbReference>
<sequence>MRLGALGFSFFPMLVASSLLSLAQVVKPPPLVITCSAPEERVYTREDSGIWSSCLWDVEVQLWYNPSPMLTPEEGAAEPPTCIWSRDRAWFRNTSLWTGNELIALPRGRSLVTVQCFSRSCPIPACLHQAFTVLVAEQDVRLFIVAPRPPLYEFQVVQFGWCAHMKSSGWRYQFSKDPGTPVIVIPSNYHTEIAEAAYPTAGLRTTCASYYNYQVNVTYTKAGAYLASLTIDKRSLVDLSVSLEVEPALLHVFSASSDRLSLTQALNLSWSAHRLTGRTVAYHLVDTKNLGRWTVAVNKYAVRTDFCTSAVKTDGNMIAKMHFLVNVSEFGNLVGDLSFSRGVLGLTLDRKLQYITLNLKTAQSSTYYFSSSNGLYYSREEKKGVSAHYIFYQQKSLTYLFQIDVETTAFYNFNTHLYLNHRGAVYRSLSDMDIEVHFYNSGPSVLFTEIYIVWFVPLQHPMLQCEWSFGLEVYGAKKAYLFEKRTFTYGDLAPNAAAFIPGTVLNFNPKLYAGFVFRVNFTKSGLKPVVLKVNVSTYASKTIETSVYSYKIPCEIKYLCIQKPNLPVPIITTKKGLHLNVYASLILNCSSAQNVTLLWKIFNVSDKLTTPDWNTPLNVPKISITKECTLYVPKFALDYGFYVFNVSISIVTSDDEESFLYRSDSVIVEVQESDLSATILGGLFRTVGFSVTWNINGELSADPDSLNPSDGLLYTWYCSKNVSAYTNMTFLVNETCHPDQVDLKWLSFDGPVQTVMPETLQGNRIYYFRLVVKKGIKMAYADQTVSVIPGSPPAISITCIENCNPVLIPTERFTLSGKCLDCSKTSRPEYEWSLFLRNNIGQEEELDFDWGSQTSTGRSIAYMSIRALTFLPITERSYILILRVTTWTGAPSILKYSFYVNAPPRAGTCNINPAYGIALMTSFIVSCSGFTDQNLPLSYKILAGADQSSNISSLQETTLGTIVYFGYLAKTHPILLPTGIASENYKLNVYVQVYDFLDSFTQITLIATVKDLTSHKPQDVVLNELIGIANRSDTPMKTYLETGDFLKLGNTIFMIASVLNNKVADVSDDPLRMSRTELRKNLLNESMSISASNILGINQIVTCISEITKDVKEINTKALKLAVEKVKEASISLNSFRKEMIGSEETERLSTAILTALSNIMNVSLSKINKVNRAEASEITNVLKQTLAVMEIVAEMVSYGKVPGENETDMETFNWNSDLIKDEKWDVVDSFLTKHDCNNCFYPTLQNNGDLLPVDAVVSTIVYKFVENPLPWLEKGENIATVVGGFQMAVTKADGNLTDLTPEISEMVIVRRNISPIFRITLGPDKKHAGIAKGEFGLQVDIQKSIEWFIQIFTKLKIAFNVFVYRGFNITSNSPLAYYHVPNNKTHVQNAKNATWDPYIINLPLKSLLQQGSIWNITVSLEANYSVGRATNKLIKISVFNAACIDFEGLSERWNEGSCHVGPLIDRTKIHCICKKLRPLTEKSGSNVLLQQRYQKFFAARVIVVPNPVDFRKAQLASLQHNAVTLATVLTIFTIYTLLAIWAMKKDETDRISKDQVVILSDNDPFDKVCYLVTFYTGSRFGAGTTADIFIKLIGTAGESQVHLMKVPGHQAFRRGALDTFLLTTKYQLGDIYLISIWHNNRGESPGWFLSRVKLEHIDSKKIWYFMCRKWLAIDEGDGLINRTFSVANTDVPLSKMDFFQIDTARNLEDNHLWFSVFAPVIAGSFNRLQRLSCCLAILMSSLLTNIVLYNVDKEDDNEEIVELRYLRSIMRGLEAALVTVPVQLLVCSLFKYSQKESAFSENIPSDFRTKGKPFWLTYAEPRDWKERLQKWYIEEGATEDGAQEIILTSGAEQFSAYVPIVSKTHSRHRKKPNNCIISEDMADTIDIADDQEASTLSNVSEKETSSVKYNGPEKHIPANKEHERNWDLSFHRKRETVLSWWCVYIAWSSIAIISGLSAFLIILYGLSYGYQTSMEWLLASVSSFFQSIFFIQIAKIIIISAVTSFFLKYCKDVLWKSKYNFLEIKLSEVTNDADERRELHYELVKLRNSKQYQPLKLDEITIMKKRNEINGKALVFFKRIASHFTFLALVLNLAYSIDNTNVFHYNRAIHHQFITNISNVEKLDHIYVWINDVFLPLIHNRNQPTFLADSWSKIIGLPRVRQVRSKHGKKACFSTSSYAYKLVIGKGHCLHQYEVDHEDRHNYSTFWKPPSAASMLADDTKTEGFTYEYSMFPWIYYSYGELHIYSSGGYTVYFFPDETLAKSVERLRELQTSQWLDEETWAVIIELTTFNADVHLFCTVSVVFEITNLGLTSKRLSVHAFTLPILEHQDKIDICIYIAFVAFLIIYIVDEIYIICEQKKDYIKNISNLINFGLKLAFFIAVFLQIVKFKLAIDLLNYFTSRPKKFTPFHIVSHVDEILKITIGFLAFFTVSKTLRYARFFYDVRLAQKSVLAALPGICSMALVVTVYFVAYMSFGYLVFGQHEWSHNSLIHSAQTVLSYCVSAFRDTVFEHNKLLSGLYLSSFMFVMICVVINLFQAVIISAYDEMKQPVYEEPSDEAEVIVFLVNKLKKIWSVITNRMPSKSDPDMLNSILYGQPGREGQQALGLKTKVVNGKKMVYLLI</sequence>
<dbReference type="PROSITE" id="PS51111">
    <property type="entry name" value="REJ"/>
    <property type="match status" value="1"/>
</dbReference>
<dbReference type="Pfam" id="PF02010">
    <property type="entry name" value="REJ"/>
    <property type="match status" value="1"/>
</dbReference>
<dbReference type="FunCoup" id="A0A6P7Z112">
    <property type="interactions" value="52"/>
</dbReference>
<dbReference type="CDD" id="cd01752">
    <property type="entry name" value="PLAT_polycystin"/>
    <property type="match status" value="1"/>
</dbReference>
<dbReference type="Pfam" id="PF01477">
    <property type="entry name" value="PLAT"/>
    <property type="match status" value="1"/>
</dbReference>
<evidence type="ECO:0000256" key="1">
    <source>
        <dbReference type="ARBA" id="ARBA00004141"/>
    </source>
</evidence>
<feature type="transmembrane region" description="Helical" evidence="10">
    <location>
        <begin position="1523"/>
        <end position="1544"/>
    </location>
</feature>
<dbReference type="SUPFAM" id="SSF49723">
    <property type="entry name" value="Lipase/lipooxygenase domain (PLAT/LH2 domain)"/>
    <property type="match status" value="1"/>
</dbReference>
<feature type="transmembrane region" description="Helical" evidence="10">
    <location>
        <begin position="2337"/>
        <end position="2357"/>
    </location>
</feature>
<feature type="transmembrane region" description="Helical" evidence="10">
    <location>
        <begin position="2074"/>
        <end position="2096"/>
    </location>
</feature>
<comment type="subcellular location">
    <subcellularLocation>
        <location evidence="1">Membrane</location>
        <topology evidence="1">Multi-pass membrane protein</topology>
    </subcellularLocation>
</comment>
<dbReference type="RefSeq" id="XP_030070928.1">
    <property type="nucleotide sequence ID" value="XM_030215068.1"/>
</dbReference>
<evidence type="ECO:0000256" key="8">
    <source>
        <dbReference type="PIRSR" id="PIRSR603915-2"/>
    </source>
</evidence>
<dbReference type="Pfam" id="PF20519">
    <property type="entry name" value="Polycystin_dom"/>
    <property type="match status" value="1"/>
</dbReference>
<name>A0A6P7Z112_9AMPH</name>
<evidence type="ECO:0000313" key="15">
    <source>
        <dbReference type="RefSeq" id="XP_030070928.1"/>
    </source>
</evidence>
<dbReference type="Gene3D" id="1.10.287.70">
    <property type="match status" value="1"/>
</dbReference>
<proteinExistence type="inferred from homology"/>
<reference evidence="15" key="1">
    <citation type="submission" date="2025-08" db="UniProtKB">
        <authorList>
            <consortium name="RefSeq"/>
        </authorList>
    </citation>
    <scope>IDENTIFICATION</scope>
</reference>
<feature type="signal peptide" evidence="11">
    <location>
        <begin position="1"/>
        <end position="17"/>
    </location>
</feature>
<evidence type="ECO:0000313" key="14">
    <source>
        <dbReference type="Proteomes" id="UP000515156"/>
    </source>
</evidence>
<feature type="disulfide bond" evidence="8">
    <location>
        <begin position="2173"/>
        <end position="2190"/>
    </location>
</feature>
<dbReference type="CTD" id="10343"/>
<feature type="transmembrane region" description="Helical" evidence="10">
    <location>
        <begin position="2520"/>
        <end position="2545"/>
    </location>
</feature>
<evidence type="ECO:0000256" key="6">
    <source>
        <dbReference type="ARBA" id="ARBA00023136"/>
    </source>
</evidence>
<feature type="domain" description="REJ" evidence="13">
    <location>
        <begin position="554"/>
        <end position="1269"/>
    </location>
</feature>
<comment type="similarity">
    <text evidence="2">Belongs to the polycystin family.</text>
</comment>
<evidence type="ECO:0000259" key="12">
    <source>
        <dbReference type="PROSITE" id="PS50095"/>
    </source>
</evidence>
<evidence type="ECO:0000256" key="5">
    <source>
        <dbReference type="ARBA" id="ARBA00022989"/>
    </source>
</evidence>
<organism evidence="14 15">
    <name type="scientific">Microcaecilia unicolor</name>
    <dbReference type="NCBI Taxonomy" id="1415580"/>
    <lineage>
        <taxon>Eukaryota</taxon>
        <taxon>Metazoa</taxon>
        <taxon>Chordata</taxon>
        <taxon>Craniata</taxon>
        <taxon>Vertebrata</taxon>
        <taxon>Euteleostomi</taxon>
        <taxon>Amphibia</taxon>
        <taxon>Gymnophiona</taxon>
        <taxon>Siphonopidae</taxon>
        <taxon>Microcaecilia</taxon>
    </lineage>
</organism>
<keyword evidence="5 10" id="KW-1133">Transmembrane helix</keyword>
<dbReference type="GO" id="GO:0005509">
    <property type="term" value="F:calcium ion binding"/>
    <property type="evidence" value="ECO:0007669"/>
    <property type="project" value="InterPro"/>
</dbReference>
<dbReference type="InterPro" id="IPR014010">
    <property type="entry name" value="REJ_dom"/>
</dbReference>
<keyword evidence="15" id="KW-0675">Receptor</keyword>
<dbReference type="InterPro" id="IPR042060">
    <property type="entry name" value="PLAT_polycystin1"/>
</dbReference>
<evidence type="ECO:0000256" key="7">
    <source>
        <dbReference type="ARBA" id="ARBA00023180"/>
    </source>
</evidence>
<protein>
    <submittedName>
        <fullName evidence="15">Polycystic kidney disease and receptor for egg jelly-related protein</fullName>
    </submittedName>
</protein>
<dbReference type="GO" id="GO:0016020">
    <property type="term" value="C:membrane"/>
    <property type="evidence" value="ECO:0007669"/>
    <property type="project" value="UniProtKB-SubCell"/>
</dbReference>
<dbReference type="PANTHER" id="PTHR10877">
    <property type="entry name" value="POLYCYSTIN FAMILY MEMBER"/>
    <property type="match status" value="1"/>
</dbReference>
<feature type="domain" description="PLAT" evidence="12">
    <location>
        <begin position="1569"/>
        <end position="1686"/>
    </location>
</feature>
<keyword evidence="7" id="KW-0325">Glycoprotein</keyword>
<evidence type="ECO:0000256" key="2">
    <source>
        <dbReference type="ARBA" id="ARBA00007200"/>
    </source>
</evidence>
<gene>
    <name evidence="15" type="primary">PKDREJ</name>
</gene>
<dbReference type="PRINTS" id="PR01433">
    <property type="entry name" value="POLYCYSTIN2"/>
</dbReference>
<dbReference type="Gene3D" id="2.60.60.20">
    <property type="entry name" value="PLAT/LH2 domain"/>
    <property type="match status" value="1"/>
</dbReference>